<name>A0ABS2YGQ4_POLSP</name>
<sequence length="65" mass="7280">MKALSYTPTVLWFLDWSDMDASLDCIALLGLGLSTFVLLTGCANMIIMSLLWILYHSLVNVGQIW</sequence>
<dbReference type="Proteomes" id="UP001166093">
    <property type="component" value="Unassembled WGS sequence"/>
</dbReference>
<evidence type="ECO:0000313" key="2">
    <source>
        <dbReference type="EMBL" id="MBN3285852.1"/>
    </source>
</evidence>
<dbReference type="InterPro" id="IPR009613">
    <property type="entry name" value="LMF"/>
</dbReference>
<gene>
    <name evidence="2" type="primary">Lmf1</name>
    <name evidence="2" type="ORF">GTO93_0018584</name>
</gene>
<evidence type="ECO:0000313" key="3">
    <source>
        <dbReference type="Proteomes" id="UP001166093"/>
    </source>
</evidence>
<feature type="non-terminal residue" evidence="2">
    <location>
        <position position="65"/>
    </location>
</feature>
<keyword evidence="1" id="KW-0812">Transmembrane</keyword>
<comment type="caution">
    <text evidence="2">The sequence shown here is derived from an EMBL/GenBank/DDBJ whole genome shotgun (WGS) entry which is preliminary data.</text>
</comment>
<dbReference type="EMBL" id="JAAWVQ010153223">
    <property type="protein sequence ID" value="MBN3285852.1"/>
    <property type="molecule type" value="Genomic_DNA"/>
</dbReference>
<organism evidence="2 3">
    <name type="scientific">Polyodon spathula</name>
    <name type="common">North American paddlefish</name>
    <name type="synonym">Squalus spathula</name>
    <dbReference type="NCBI Taxonomy" id="7913"/>
    <lineage>
        <taxon>Eukaryota</taxon>
        <taxon>Metazoa</taxon>
        <taxon>Chordata</taxon>
        <taxon>Craniata</taxon>
        <taxon>Vertebrata</taxon>
        <taxon>Euteleostomi</taxon>
        <taxon>Actinopterygii</taxon>
        <taxon>Chondrostei</taxon>
        <taxon>Acipenseriformes</taxon>
        <taxon>Polyodontidae</taxon>
        <taxon>Polyodon</taxon>
    </lineage>
</organism>
<keyword evidence="1" id="KW-1133">Transmembrane helix</keyword>
<feature type="transmembrane region" description="Helical" evidence="1">
    <location>
        <begin position="26"/>
        <end position="55"/>
    </location>
</feature>
<evidence type="ECO:0000256" key="1">
    <source>
        <dbReference type="SAM" id="Phobius"/>
    </source>
</evidence>
<reference evidence="2" key="1">
    <citation type="journal article" date="2021" name="Cell">
        <title>Tracing the genetic footprints of vertebrate landing in non-teleost ray-finned fishes.</title>
        <authorList>
            <person name="Bi X."/>
            <person name="Wang K."/>
            <person name="Yang L."/>
            <person name="Pan H."/>
            <person name="Jiang H."/>
            <person name="Wei Q."/>
            <person name="Fang M."/>
            <person name="Yu H."/>
            <person name="Zhu C."/>
            <person name="Cai Y."/>
            <person name="He Y."/>
            <person name="Gan X."/>
            <person name="Zeng H."/>
            <person name="Yu D."/>
            <person name="Zhu Y."/>
            <person name="Jiang H."/>
            <person name="Qiu Q."/>
            <person name="Yang H."/>
            <person name="Zhang Y.E."/>
            <person name="Wang W."/>
            <person name="Zhu M."/>
            <person name="He S."/>
            <person name="Zhang G."/>
        </authorList>
    </citation>
    <scope>NUCLEOTIDE SEQUENCE</scope>
    <source>
        <strain evidence="2">Pddl_001</strain>
    </source>
</reference>
<dbReference type="PANTHER" id="PTHR14463:SF10">
    <property type="entry name" value="LIPASE MATURATION FACTOR 1"/>
    <property type="match status" value="1"/>
</dbReference>
<proteinExistence type="predicted"/>
<accession>A0ABS2YGQ4</accession>
<feature type="non-terminal residue" evidence="2">
    <location>
        <position position="1"/>
    </location>
</feature>
<dbReference type="PANTHER" id="PTHR14463">
    <property type="entry name" value="LIPASE MATURATION FACTOR"/>
    <property type="match status" value="1"/>
</dbReference>
<keyword evidence="1" id="KW-0472">Membrane</keyword>
<keyword evidence="3" id="KW-1185">Reference proteome</keyword>
<protein>
    <submittedName>
        <fullName evidence="2">LMF1 factor</fullName>
    </submittedName>
</protein>